<dbReference type="GO" id="GO:0046872">
    <property type="term" value="F:metal ion binding"/>
    <property type="evidence" value="ECO:0007669"/>
    <property type="project" value="TreeGrafter"/>
</dbReference>
<dbReference type="SUPFAM" id="SSF51182">
    <property type="entry name" value="RmlC-like cupins"/>
    <property type="match status" value="1"/>
</dbReference>
<gene>
    <name evidence="5" type="ORF">FD22_GL001992</name>
</gene>
<keyword evidence="4" id="KW-0862">Zinc</keyword>
<name>A0A0R1FEQ2_9LACO</name>
<dbReference type="GO" id="GO:0045490">
    <property type="term" value="P:pectin catabolic process"/>
    <property type="evidence" value="ECO:0007669"/>
    <property type="project" value="InterPro"/>
</dbReference>
<dbReference type="InterPro" id="IPR014710">
    <property type="entry name" value="RmlC-like_jellyroll"/>
</dbReference>
<comment type="catalytic activity">
    <reaction evidence="1">
        <text>5-dehydro-4-deoxy-D-glucuronate = 3-deoxy-D-glycero-2,5-hexodiulosonate</text>
        <dbReference type="Rhea" id="RHEA:23896"/>
        <dbReference type="ChEBI" id="CHEBI:17117"/>
        <dbReference type="ChEBI" id="CHEBI:29071"/>
        <dbReference type="EC" id="5.3.1.17"/>
    </reaction>
</comment>
<reference evidence="5 6" key="1">
    <citation type="journal article" date="2015" name="Genome Announc.">
        <title>Expanding the biotechnology potential of lactobacilli through comparative genomics of 213 strains and associated genera.</title>
        <authorList>
            <person name="Sun Z."/>
            <person name="Harris H.M."/>
            <person name="McCann A."/>
            <person name="Guo C."/>
            <person name="Argimon S."/>
            <person name="Zhang W."/>
            <person name="Yang X."/>
            <person name="Jeffery I.B."/>
            <person name="Cooney J.C."/>
            <person name="Kagawa T.F."/>
            <person name="Liu W."/>
            <person name="Song Y."/>
            <person name="Salvetti E."/>
            <person name="Wrobel A."/>
            <person name="Rasinkangas P."/>
            <person name="Parkhill J."/>
            <person name="Rea M.C."/>
            <person name="O'Sullivan O."/>
            <person name="Ritari J."/>
            <person name="Douillard F.P."/>
            <person name="Paul Ross R."/>
            <person name="Yang R."/>
            <person name="Briner A.E."/>
            <person name="Felis G.E."/>
            <person name="de Vos W.M."/>
            <person name="Barrangou R."/>
            <person name="Klaenhammer T.R."/>
            <person name="Caufield P.W."/>
            <person name="Cui Y."/>
            <person name="Zhang H."/>
            <person name="O'Toole P.W."/>
        </authorList>
    </citation>
    <scope>NUCLEOTIDE SEQUENCE [LARGE SCALE GENOMIC DNA]</scope>
    <source>
        <strain evidence="5 6">DSM 20001</strain>
    </source>
</reference>
<evidence type="ECO:0000256" key="4">
    <source>
        <dbReference type="ARBA" id="ARBA00022833"/>
    </source>
</evidence>
<dbReference type="EMBL" id="AZCN01000006">
    <property type="protein sequence ID" value="KRK18931.1"/>
    <property type="molecule type" value="Genomic_DNA"/>
</dbReference>
<evidence type="ECO:0000256" key="2">
    <source>
        <dbReference type="ARBA" id="ARBA00008086"/>
    </source>
</evidence>
<dbReference type="GO" id="GO:0008697">
    <property type="term" value="F:4-deoxy-L-threo-5-hexosulose-uronate ketol-isomerase activity"/>
    <property type="evidence" value="ECO:0007669"/>
    <property type="project" value="UniProtKB-EC"/>
</dbReference>
<evidence type="ECO:0000313" key="5">
    <source>
        <dbReference type="EMBL" id="KRK18931.1"/>
    </source>
</evidence>
<organism evidence="5 6">
    <name type="scientific">Loigolactobacillus coryniformis subsp. coryniformis KCTC 3167 = DSM 20001</name>
    <dbReference type="NCBI Taxonomy" id="913848"/>
    <lineage>
        <taxon>Bacteria</taxon>
        <taxon>Bacillati</taxon>
        <taxon>Bacillota</taxon>
        <taxon>Bacilli</taxon>
        <taxon>Lactobacillales</taxon>
        <taxon>Lactobacillaceae</taxon>
        <taxon>Loigolactobacillus</taxon>
    </lineage>
</organism>
<sequence>MSFQMTTNHAHSPQDIEHYSTTDLRDQFLMEKLFSPADILLTYTYNDRMIFSGVTPTTTGLEIKLDQQLGVDFFLQRR</sequence>
<evidence type="ECO:0000256" key="3">
    <source>
        <dbReference type="ARBA" id="ARBA00012547"/>
    </source>
</evidence>
<dbReference type="GO" id="GO:0042840">
    <property type="term" value="P:D-glucuronate catabolic process"/>
    <property type="evidence" value="ECO:0007669"/>
    <property type="project" value="TreeGrafter"/>
</dbReference>
<dbReference type="InterPro" id="IPR011051">
    <property type="entry name" value="RmlC_Cupin_sf"/>
</dbReference>
<dbReference type="GO" id="GO:0019698">
    <property type="term" value="P:D-galacturonate catabolic process"/>
    <property type="evidence" value="ECO:0007669"/>
    <property type="project" value="TreeGrafter"/>
</dbReference>
<protein>
    <recommendedName>
        <fullName evidence="3">5-dehydro-4-deoxy-D-glucuronate isomerase</fullName>
        <ecNumber evidence="3">5.3.1.17</ecNumber>
    </recommendedName>
</protein>
<proteinExistence type="inferred from homology"/>
<comment type="caution">
    <text evidence="5">The sequence shown here is derived from an EMBL/GenBank/DDBJ whole genome shotgun (WGS) entry which is preliminary data.</text>
</comment>
<dbReference type="EC" id="5.3.1.17" evidence="3"/>
<dbReference type="eggNOG" id="COG3717">
    <property type="taxonomic scope" value="Bacteria"/>
</dbReference>
<dbReference type="InterPro" id="IPR007045">
    <property type="entry name" value="KduI"/>
</dbReference>
<dbReference type="AlphaFoldDB" id="A0A0R1FEQ2"/>
<dbReference type="Gene3D" id="2.60.120.10">
    <property type="entry name" value="Jelly Rolls"/>
    <property type="match status" value="1"/>
</dbReference>
<dbReference type="PATRIC" id="fig|913848.6.peg.2034"/>
<dbReference type="Proteomes" id="UP000051181">
    <property type="component" value="Unassembled WGS sequence"/>
</dbReference>
<dbReference type="PANTHER" id="PTHR38461:SF1">
    <property type="entry name" value="4-DEOXY-L-THREO-5-HEXOSULOSE-URONATE KETOL-ISOMERASE"/>
    <property type="match status" value="1"/>
</dbReference>
<dbReference type="PANTHER" id="PTHR38461">
    <property type="entry name" value="4-DEOXY-L-THREO-5-HEXOSULOSE-URONATE KETOL-ISOMERASE"/>
    <property type="match status" value="1"/>
</dbReference>
<evidence type="ECO:0000313" key="6">
    <source>
        <dbReference type="Proteomes" id="UP000051181"/>
    </source>
</evidence>
<comment type="similarity">
    <text evidence="2">Belongs to the KduI family.</text>
</comment>
<evidence type="ECO:0000256" key="1">
    <source>
        <dbReference type="ARBA" id="ARBA00000552"/>
    </source>
</evidence>
<accession>A0A0R1FEQ2</accession>